<dbReference type="PANTHER" id="PTHR43861">
    <property type="entry name" value="TRANS-ACONITATE 2-METHYLTRANSFERASE-RELATED"/>
    <property type="match status" value="1"/>
</dbReference>
<feature type="domain" description="Methyltransferase" evidence="3">
    <location>
        <begin position="69"/>
        <end position="169"/>
    </location>
</feature>
<dbReference type="SUPFAM" id="SSF53335">
    <property type="entry name" value="S-adenosyl-L-methionine-dependent methyltransferases"/>
    <property type="match status" value="1"/>
</dbReference>
<evidence type="ECO:0000256" key="1">
    <source>
        <dbReference type="ARBA" id="ARBA00022603"/>
    </source>
</evidence>
<dbReference type="InterPro" id="IPR041698">
    <property type="entry name" value="Methyltransf_25"/>
</dbReference>
<dbReference type="Pfam" id="PF13649">
    <property type="entry name" value="Methyltransf_25"/>
    <property type="match status" value="1"/>
</dbReference>
<keyword evidence="2" id="KW-0808">Transferase</keyword>
<dbReference type="Gene3D" id="3.40.50.150">
    <property type="entry name" value="Vaccinia Virus protein VP39"/>
    <property type="match status" value="1"/>
</dbReference>
<reference evidence="4" key="1">
    <citation type="submission" date="2022-08" db="EMBL/GenBank/DDBJ databases">
        <authorList>
            <person name="Tistechok S."/>
            <person name="Samborskyy M."/>
            <person name="Roman I."/>
        </authorList>
    </citation>
    <scope>NUCLEOTIDE SEQUENCE</scope>
    <source>
        <strain evidence="4">DSM 103496</strain>
    </source>
</reference>
<proteinExistence type="predicted"/>
<dbReference type="EMBL" id="JANYMP010000005">
    <property type="protein sequence ID" value="MCS7477989.1"/>
    <property type="molecule type" value="Genomic_DNA"/>
</dbReference>
<dbReference type="RefSeq" id="WP_259623490.1">
    <property type="nucleotide sequence ID" value="NZ_JANYMP010000005.1"/>
</dbReference>
<evidence type="ECO:0000313" key="5">
    <source>
        <dbReference type="Proteomes" id="UP001141259"/>
    </source>
</evidence>
<dbReference type="InterPro" id="IPR029063">
    <property type="entry name" value="SAM-dependent_MTases_sf"/>
</dbReference>
<organism evidence="4 5">
    <name type="scientific">Umezawaea endophytica</name>
    <dbReference type="NCBI Taxonomy" id="1654476"/>
    <lineage>
        <taxon>Bacteria</taxon>
        <taxon>Bacillati</taxon>
        <taxon>Actinomycetota</taxon>
        <taxon>Actinomycetes</taxon>
        <taxon>Pseudonocardiales</taxon>
        <taxon>Pseudonocardiaceae</taxon>
        <taxon>Umezawaea</taxon>
    </lineage>
</organism>
<evidence type="ECO:0000313" key="4">
    <source>
        <dbReference type="EMBL" id="MCS7477989.1"/>
    </source>
</evidence>
<dbReference type="CDD" id="cd02440">
    <property type="entry name" value="AdoMet_MTases"/>
    <property type="match status" value="1"/>
</dbReference>
<accession>A0A9X2ZZY8</accession>
<dbReference type="PANTHER" id="PTHR43861:SF1">
    <property type="entry name" value="TRANS-ACONITATE 2-METHYLTRANSFERASE"/>
    <property type="match status" value="1"/>
</dbReference>
<sequence>MTTDGIADSYNDSSVLFRVLGQVGWGDLVNVGYVTWPTLPLALGGLGRFQRRLVRRSLALLDARPGEVVLDACCGRGLTTAWLARQGCRVLGVDVQPEQVAEARKRFGHEPGARFAVVDVTAPPPTAGDVDLSDGSLDRVHCLEAAFHFGADGRRAFLANTYRLLRPGGRLVLVDFTWRDPDPTTITALDPAGLVRATWHFEEFEPLDRYLATAADVGFEVRAVHDWTPHALAHYGRAAPVVRRVLSTGVGRRAAGLVRPALADLSTEDWQHLVRLVDAHVAALVTPCRYSALVLDKPL</sequence>
<keyword evidence="1 4" id="KW-0489">Methyltransferase</keyword>
<evidence type="ECO:0000256" key="2">
    <source>
        <dbReference type="ARBA" id="ARBA00022679"/>
    </source>
</evidence>
<dbReference type="GO" id="GO:0008168">
    <property type="term" value="F:methyltransferase activity"/>
    <property type="evidence" value="ECO:0007669"/>
    <property type="project" value="UniProtKB-KW"/>
</dbReference>
<protein>
    <submittedName>
        <fullName evidence="4">Methyltransferase domain-containing protein</fullName>
    </submittedName>
</protein>
<comment type="caution">
    <text evidence="4">The sequence shown here is derived from an EMBL/GenBank/DDBJ whole genome shotgun (WGS) entry which is preliminary data.</text>
</comment>
<gene>
    <name evidence="4" type="ORF">NZH93_14085</name>
</gene>
<dbReference type="Proteomes" id="UP001141259">
    <property type="component" value="Unassembled WGS sequence"/>
</dbReference>
<dbReference type="GO" id="GO:0032259">
    <property type="term" value="P:methylation"/>
    <property type="evidence" value="ECO:0007669"/>
    <property type="project" value="UniProtKB-KW"/>
</dbReference>
<dbReference type="AlphaFoldDB" id="A0A9X2ZZY8"/>
<keyword evidence="5" id="KW-1185">Reference proteome</keyword>
<evidence type="ECO:0000259" key="3">
    <source>
        <dbReference type="Pfam" id="PF13649"/>
    </source>
</evidence>
<name>A0A9X2ZZY8_9PSEU</name>